<evidence type="ECO:0000313" key="7">
    <source>
        <dbReference type="Proteomes" id="UP000507470"/>
    </source>
</evidence>
<feature type="domain" description="Tyrosine-protein phosphatase" evidence="4">
    <location>
        <begin position="506"/>
        <end position="621"/>
    </location>
</feature>
<feature type="domain" description="Fibronectin type-III" evidence="5">
    <location>
        <begin position="1"/>
        <end position="41"/>
    </location>
</feature>
<organism evidence="6 7">
    <name type="scientific">Mytilus coruscus</name>
    <name type="common">Sea mussel</name>
    <dbReference type="NCBI Taxonomy" id="42192"/>
    <lineage>
        <taxon>Eukaryota</taxon>
        <taxon>Metazoa</taxon>
        <taxon>Spiralia</taxon>
        <taxon>Lophotrochozoa</taxon>
        <taxon>Mollusca</taxon>
        <taxon>Bivalvia</taxon>
        <taxon>Autobranchia</taxon>
        <taxon>Pteriomorphia</taxon>
        <taxon>Mytilida</taxon>
        <taxon>Mytiloidea</taxon>
        <taxon>Mytilidae</taxon>
        <taxon>Mytilinae</taxon>
        <taxon>Mytilus</taxon>
    </lineage>
</organism>
<dbReference type="GO" id="GO:0016020">
    <property type="term" value="C:membrane"/>
    <property type="evidence" value="ECO:0007669"/>
    <property type="project" value="UniProtKB-SubCell"/>
</dbReference>
<dbReference type="GO" id="GO:0004725">
    <property type="term" value="F:protein tyrosine phosphatase activity"/>
    <property type="evidence" value="ECO:0007669"/>
    <property type="project" value="UniProtKB-EC"/>
</dbReference>
<dbReference type="AlphaFoldDB" id="A0A6J8CC59"/>
<gene>
    <name evidence="6" type="ORF">MCOR_28757</name>
</gene>
<dbReference type="SMART" id="SM00060">
    <property type="entry name" value="FN3"/>
    <property type="match status" value="2"/>
</dbReference>
<proteinExistence type="predicted"/>
<dbReference type="InterPro" id="IPR050713">
    <property type="entry name" value="RTP_Phos/Ushers"/>
</dbReference>
<dbReference type="EC" id="3.1.3.48" evidence="6"/>
<dbReference type="InterPro" id="IPR000242">
    <property type="entry name" value="PTP_cat"/>
</dbReference>
<dbReference type="PANTHER" id="PTHR46957:SF3">
    <property type="entry name" value="CYTOKINE RECEPTOR"/>
    <property type="match status" value="1"/>
</dbReference>
<reference evidence="6 7" key="1">
    <citation type="submission" date="2020-06" db="EMBL/GenBank/DDBJ databases">
        <authorList>
            <person name="Li R."/>
            <person name="Bekaert M."/>
        </authorList>
    </citation>
    <scope>NUCLEOTIDE SEQUENCE [LARGE SCALE GENOMIC DNA]</scope>
    <source>
        <strain evidence="7">wild</strain>
    </source>
</reference>
<feature type="transmembrane region" description="Helical" evidence="3">
    <location>
        <begin position="421"/>
        <end position="444"/>
    </location>
</feature>
<dbReference type="EMBL" id="CACVKT020005242">
    <property type="protein sequence ID" value="CAC5393945.1"/>
    <property type="molecule type" value="Genomic_DNA"/>
</dbReference>
<dbReference type="PANTHER" id="PTHR46957">
    <property type="entry name" value="CYTOKINE RECEPTOR"/>
    <property type="match status" value="1"/>
</dbReference>
<keyword evidence="3" id="KW-1133">Transmembrane helix</keyword>
<dbReference type="InterPro" id="IPR003961">
    <property type="entry name" value="FN3_dom"/>
</dbReference>
<dbReference type="SUPFAM" id="SSF49265">
    <property type="entry name" value="Fibronectin type III"/>
    <property type="match status" value="2"/>
</dbReference>
<keyword evidence="3" id="KW-0472">Membrane</keyword>
<dbReference type="CDD" id="cd00063">
    <property type="entry name" value="FN3"/>
    <property type="match status" value="2"/>
</dbReference>
<dbReference type="PROSITE" id="PS50853">
    <property type="entry name" value="FN3"/>
    <property type="match status" value="2"/>
</dbReference>
<dbReference type="Gene3D" id="3.90.190.10">
    <property type="entry name" value="Protein tyrosine phosphatase superfamily"/>
    <property type="match status" value="1"/>
</dbReference>
<keyword evidence="7" id="KW-1185">Reference proteome</keyword>
<dbReference type="Proteomes" id="UP000507470">
    <property type="component" value="Unassembled WGS sequence"/>
</dbReference>
<dbReference type="Pfam" id="PF00102">
    <property type="entry name" value="Y_phosphatase"/>
    <property type="match status" value="1"/>
</dbReference>
<accession>A0A6J8CC59</accession>
<sequence>MTMNYSIEDLSPDVEYEVRIQAVNFKGPGNPADILRRTLQDAPQKPTQVTGTMNSDPTVLQVSWVQPLPRPGTTTYTVRVYEANDDNSDFVLKEKFGKVITGYYTQTATITGLEEYWDYKFMIVAKTPVGVMKSDMSQAVKTNYADPGRVENFDITTPQGNYTQMIVSWSIPLLRERNGIIKEYVLKHNISEVQTTANPILNTAKSLVYKLDVDTEKYYEIKLSAKNQWNQIGTEVVEVYYAPPGPPKKPPFTPTTTEVSKTVTTQRTIPVTLNGNWFFYNRDNGRFTDWGVIVCSGDACKNYGDGTEKSSDHFGIGNFKTWKEAQKIGFTEPYRATNSSWIIDIFDSQVGRSKRSTNDVELVIGEDNDCAKREDTVYCNGPLAPGKSYIIIVFSCTAGGCTESEQLGPYSTQPEPEDVPIAIIAGAAAAVVVFIIVIIIIVVIKKKRNRNRPKKMEEEVEPDFTNPAGLETPSVERKNIKKKRPVKMIDFEAKIAELHKDSNLRFAHEYEELKTLTDPKTMKGVTTFLAETEDNKLKNRYVNILPYDHTIVKLLPLGDDDEEASTFINANYIPGYKSQREYIASQGPIPSTIDDFWRMVWEQSVSIIVMLTLAKEDGRVCNIIVMLTLAKENGRVAKENGRVGNIIVMLTLAKEDGRVGNIIVMLTLAKENGRVGNIIVMLTLAKENGRVGNIIVMLTLAKEDGRVGNIIVMLTLAKEDGRVGNIIVMLTLAKEDGRVGNIIVMLTLAKEDGRVGNIIVMLTLAKENGRVGNIIVMLTLAKEDGRVGNIIVMLTLAKEDGRVGNIIVILTLAKEDGKVGNIIVMLTLAKEDGRVGNIIVMLTLAKEDGRLKRMAGVGNIIVMLTLAKEDGRVGNIIVMLTLAKEDGRVGNIIVMLALAKEDGRVGNIIVMLTLAKKRMAG</sequence>
<evidence type="ECO:0000256" key="1">
    <source>
        <dbReference type="ARBA" id="ARBA00022912"/>
    </source>
</evidence>
<dbReference type="SUPFAM" id="SSF52799">
    <property type="entry name" value="(Phosphotyrosine protein) phosphatases II"/>
    <property type="match status" value="1"/>
</dbReference>
<dbReference type="Pfam" id="PF00041">
    <property type="entry name" value="fn3"/>
    <property type="match status" value="1"/>
</dbReference>
<evidence type="ECO:0000259" key="5">
    <source>
        <dbReference type="PROSITE" id="PS50853"/>
    </source>
</evidence>
<dbReference type="OrthoDB" id="6272991at2759"/>
<dbReference type="SMART" id="SM00194">
    <property type="entry name" value="PTPc"/>
    <property type="match status" value="1"/>
</dbReference>
<evidence type="ECO:0000256" key="2">
    <source>
        <dbReference type="SAM" id="MobiDB-lite"/>
    </source>
</evidence>
<dbReference type="Gene3D" id="2.60.40.10">
    <property type="entry name" value="Immunoglobulins"/>
    <property type="match status" value="2"/>
</dbReference>
<keyword evidence="6" id="KW-0378">Hydrolase</keyword>
<dbReference type="PRINTS" id="PR00700">
    <property type="entry name" value="PRTYPHPHTASE"/>
</dbReference>
<feature type="domain" description="Fibronectin type-III" evidence="5">
    <location>
        <begin position="42"/>
        <end position="148"/>
    </location>
</feature>
<keyword evidence="1" id="KW-0904">Protein phosphatase</keyword>
<dbReference type="PROSITE" id="PS50055">
    <property type="entry name" value="TYR_PHOSPHATASE_PTP"/>
    <property type="match status" value="1"/>
</dbReference>
<keyword evidence="3" id="KW-0812">Transmembrane</keyword>
<evidence type="ECO:0000313" key="6">
    <source>
        <dbReference type="EMBL" id="CAC5393945.1"/>
    </source>
</evidence>
<protein>
    <submittedName>
        <fullName evidence="6">PTPRB</fullName>
        <ecNumber evidence="6">3.1.3.48</ecNumber>
    </submittedName>
</protein>
<feature type="region of interest" description="Disordered" evidence="2">
    <location>
        <begin position="451"/>
        <end position="472"/>
    </location>
</feature>
<evidence type="ECO:0000256" key="3">
    <source>
        <dbReference type="SAM" id="Phobius"/>
    </source>
</evidence>
<evidence type="ECO:0000259" key="4">
    <source>
        <dbReference type="PROSITE" id="PS50055"/>
    </source>
</evidence>
<dbReference type="InterPro" id="IPR036116">
    <property type="entry name" value="FN3_sf"/>
</dbReference>
<dbReference type="InterPro" id="IPR029021">
    <property type="entry name" value="Prot-tyrosine_phosphatase-like"/>
</dbReference>
<name>A0A6J8CC59_MYTCO</name>
<dbReference type="InterPro" id="IPR013783">
    <property type="entry name" value="Ig-like_fold"/>
</dbReference>